<comment type="caution">
    <text evidence="1">The sequence shown here is derived from an EMBL/GenBank/DDBJ whole genome shotgun (WGS) entry which is preliminary data.</text>
</comment>
<dbReference type="Pfam" id="PF10982">
    <property type="entry name" value="DUF2789"/>
    <property type="match status" value="1"/>
</dbReference>
<dbReference type="AlphaFoldDB" id="A0A4Q7ZB61"/>
<dbReference type="Gene3D" id="1.10.10.1130">
    <property type="entry name" value="Uncharacterised protein PF10982, DUF2789"/>
    <property type="match status" value="1"/>
</dbReference>
<dbReference type="RefSeq" id="WP_130411032.1">
    <property type="nucleotide sequence ID" value="NZ_SHKX01000010.1"/>
</dbReference>
<evidence type="ECO:0000313" key="1">
    <source>
        <dbReference type="EMBL" id="RZU47818.1"/>
    </source>
</evidence>
<proteinExistence type="predicted"/>
<organism evidence="1 2">
    <name type="scientific">Fluviicoccus keumensis</name>
    <dbReference type="NCBI Taxonomy" id="1435465"/>
    <lineage>
        <taxon>Bacteria</taxon>
        <taxon>Pseudomonadati</taxon>
        <taxon>Pseudomonadota</taxon>
        <taxon>Gammaproteobacteria</taxon>
        <taxon>Moraxellales</taxon>
        <taxon>Moraxellaceae</taxon>
        <taxon>Fluviicoccus</taxon>
    </lineage>
</organism>
<dbReference type="Proteomes" id="UP000292423">
    <property type="component" value="Unassembled WGS sequence"/>
</dbReference>
<protein>
    <submittedName>
        <fullName evidence="1">Uncharacterized protein DUF2789</fullName>
    </submittedName>
</protein>
<dbReference type="InterPro" id="IPR038086">
    <property type="entry name" value="DUF2789_sf"/>
</dbReference>
<dbReference type="EMBL" id="SHKX01000010">
    <property type="protein sequence ID" value="RZU47818.1"/>
    <property type="molecule type" value="Genomic_DNA"/>
</dbReference>
<evidence type="ECO:0000313" key="2">
    <source>
        <dbReference type="Proteomes" id="UP000292423"/>
    </source>
</evidence>
<keyword evidence="2" id="KW-1185">Reference proteome</keyword>
<dbReference type="InterPro" id="IPR021250">
    <property type="entry name" value="DUF2789"/>
</dbReference>
<reference evidence="1 2" key="1">
    <citation type="submission" date="2019-02" db="EMBL/GenBank/DDBJ databases">
        <title>Genomic Encyclopedia of Type Strains, Phase IV (KMG-IV): sequencing the most valuable type-strain genomes for metagenomic binning, comparative biology and taxonomic classification.</title>
        <authorList>
            <person name="Goeker M."/>
        </authorList>
    </citation>
    <scope>NUCLEOTIDE SEQUENCE [LARGE SCALE GENOMIC DNA]</scope>
    <source>
        <strain evidence="1 2">DSM 105135</strain>
    </source>
</reference>
<accession>A0A4Q7ZB61</accession>
<gene>
    <name evidence="1" type="ORF">EV700_0785</name>
</gene>
<sequence length="77" mass="8055">MDTGKHTLPALFAQLGLPADASSIARFTGTHCLPPDTSLADAGFWNPSQAAFLREALADDAEWSEAADELANLLGSP</sequence>
<dbReference type="OrthoDB" id="5828847at2"/>
<name>A0A4Q7ZB61_9GAMM</name>